<feature type="transmembrane region" description="Helical" evidence="4">
    <location>
        <begin position="26"/>
        <end position="45"/>
    </location>
</feature>
<dbReference type="PROSITE" id="PS50005">
    <property type="entry name" value="TPR"/>
    <property type="match status" value="1"/>
</dbReference>
<dbReference type="OrthoDB" id="9815847at2"/>
<dbReference type="AlphaFoldDB" id="A0A845AWW9"/>
<dbReference type="Proteomes" id="UP000431922">
    <property type="component" value="Unassembled WGS sequence"/>
</dbReference>
<keyword evidence="4" id="KW-1133">Transmembrane helix</keyword>
<keyword evidence="4" id="KW-0812">Transmembrane</keyword>
<dbReference type="InterPro" id="IPR051263">
    <property type="entry name" value="C-type_cytochrome_biogenesis"/>
</dbReference>
<protein>
    <submittedName>
        <fullName evidence="5">Tetratricopeptide repeat protein</fullName>
    </submittedName>
</protein>
<gene>
    <name evidence="5" type="ORF">GRI65_06100</name>
</gene>
<keyword evidence="2" id="KW-0802">TPR repeat</keyword>
<keyword evidence="1" id="KW-0201">Cytochrome c-type biogenesis</keyword>
<evidence type="ECO:0000256" key="4">
    <source>
        <dbReference type="SAM" id="Phobius"/>
    </source>
</evidence>
<feature type="region of interest" description="Disordered" evidence="3">
    <location>
        <begin position="1"/>
        <end position="21"/>
    </location>
</feature>
<dbReference type="EMBL" id="WTYL01000002">
    <property type="protein sequence ID" value="MXP44023.1"/>
    <property type="molecule type" value="Genomic_DNA"/>
</dbReference>
<dbReference type="InterPro" id="IPR019734">
    <property type="entry name" value="TPR_rpt"/>
</dbReference>
<evidence type="ECO:0000256" key="1">
    <source>
        <dbReference type="ARBA" id="ARBA00022748"/>
    </source>
</evidence>
<sequence length="322" mass="33948">MDKTEIPVTPADAGTSGPGKKSRAGLIAFLTGTALVVIAIGYRAFNPVISPEIAAANEQAPPTIPELQALAEKDPLNSKAWQELAFAHFSAGGYEQAARAYRQAVEGDPDNAVLWSALGEARVMASERDPMPADAVTAFQKAIALDPTDPRSRYFLAVRKDLAGDPRGAIADWTALLKETPPGAVWEDNLRRTIEQVGKINGIETSAMLAAVDRDRAASAPAAAPPALTAGNAIPGPTQDEIAAARAISPSEQQSMAEGMVERLDTRLRSEPGDVNGWVMLMRSRITLGQADEASRALKDAIAANPAQAARLRAEAEALGVR</sequence>
<dbReference type="GO" id="GO:0017004">
    <property type="term" value="P:cytochrome complex assembly"/>
    <property type="evidence" value="ECO:0007669"/>
    <property type="project" value="UniProtKB-KW"/>
</dbReference>
<feature type="repeat" description="TPR" evidence="2">
    <location>
        <begin position="78"/>
        <end position="111"/>
    </location>
</feature>
<dbReference type="SUPFAM" id="SSF48452">
    <property type="entry name" value="TPR-like"/>
    <property type="match status" value="1"/>
</dbReference>
<name>A0A845AWW9_9SPHN</name>
<keyword evidence="6" id="KW-1185">Reference proteome</keyword>
<dbReference type="PANTHER" id="PTHR47870">
    <property type="entry name" value="CYTOCHROME C-TYPE BIOGENESIS PROTEIN CCMH"/>
    <property type="match status" value="1"/>
</dbReference>
<evidence type="ECO:0000313" key="5">
    <source>
        <dbReference type="EMBL" id="MXP44023.1"/>
    </source>
</evidence>
<dbReference type="GO" id="GO:0005886">
    <property type="term" value="C:plasma membrane"/>
    <property type="evidence" value="ECO:0007669"/>
    <property type="project" value="TreeGrafter"/>
</dbReference>
<reference evidence="5 6" key="1">
    <citation type="submission" date="2019-12" db="EMBL/GenBank/DDBJ databases">
        <title>Genomic-based taxomic classification of the family Erythrobacteraceae.</title>
        <authorList>
            <person name="Xu L."/>
        </authorList>
    </citation>
    <scope>NUCLEOTIDE SEQUENCE [LARGE SCALE GENOMIC DNA]</scope>
    <source>
        <strain evidence="5 6">KCTC 42453</strain>
    </source>
</reference>
<organism evidence="5 6">
    <name type="scientific">Allopontixanthobacter sediminis</name>
    <dbReference type="NCBI Taxonomy" id="1689985"/>
    <lineage>
        <taxon>Bacteria</taxon>
        <taxon>Pseudomonadati</taxon>
        <taxon>Pseudomonadota</taxon>
        <taxon>Alphaproteobacteria</taxon>
        <taxon>Sphingomonadales</taxon>
        <taxon>Erythrobacteraceae</taxon>
        <taxon>Allopontixanthobacter</taxon>
    </lineage>
</organism>
<dbReference type="SMART" id="SM00028">
    <property type="entry name" value="TPR"/>
    <property type="match status" value="2"/>
</dbReference>
<dbReference type="Gene3D" id="1.25.40.10">
    <property type="entry name" value="Tetratricopeptide repeat domain"/>
    <property type="match status" value="2"/>
</dbReference>
<keyword evidence="4" id="KW-0472">Membrane</keyword>
<accession>A0A845AWW9</accession>
<comment type="caution">
    <text evidence="5">The sequence shown here is derived from an EMBL/GenBank/DDBJ whole genome shotgun (WGS) entry which is preliminary data.</text>
</comment>
<evidence type="ECO:0000256" key="2">
    <source>
        <dbReference type="PROSITE-ProRule" id="PRU00339"/>
    </source>
</evidence>
<evidence type="ECO:0000313" key="6">
    <source>
        <dbReference type="Proteomes" id="UP000431922"/>
    </source>
</evidence>
<proteinExistence type="predicted"/>
<dbReference type="Pfam" id="PF13414">
    <property type="entry name" value="TPR_11"/>
    <property type="match status" value="1"/>
</dbReference>
<dbReference type="RefSeq" id="WP_160755674.1">
    <property type="nucleotide sequence ID" value="NZ_WTYL01000002.1"/>
</dbReference>
<dbReference type="PANTHER" id="PTHR47870:SF1">
    <property type="entry name" value="CYTOCHROME C-TYPE BIOGENESIS PROTEIN CCMH"/>
    <property type="match status" value="1"/>
</dbReference>
<evidence type="ECO:0000256" key="3">
    <source>
        <dbReference type="SAM" id="MobiDB-lite"/>
    </source>
</evidence>
<dbReference type="InterPro" id="IPR011990">
    <property type="entry name" value="TPR-like_helical_dom_sf"/>
</dbReference>